<dbReference type="OrthoDB" id="5984008at2759"/>
<dbReference type="Pfam" id="PF00060">
    <property type="entry name" value="Lig_chan"/>
    <property type="match status" value="1"/>
</dbReference>
<keyword evidence="3" id="KW-1003">Cell membrane</keyword>
<dbReference type="InterPro" id="IPR001320">
    <property type="entry name" value="Iontro_rcpt_C"/>
</dbReference>
<dbReference type="PhylomeDB" id="E9HPN1"/>
<proteinExistence type="inferred from homology"/>
<dbReference type="AlphaFoldDB" id="E9HPN1"/>
<dbReference type="EMBL" id="GL732708">
    <property type="protein sequence ID" value="EFX66289.1"/>
    <property type="molecule type" value="Genomic_DNA"/>
</dbReference>
<dbReference type="eggNOG" id="ENOG502T0UB">
    <property type="taxonomic scope" value="Eukaryota"/>
</dbReference>
<evidence type="ECO:0000256" key="5">
    <source>
        <dbReference type="ARBA" id="ARBA00022989"/>
    </source>
</evidence>
<protein>
    <recommendedName>
        <fullName evidence="9">Ionotropic glutamate receptor C-terminal domain-containing protein</fullName>
    </recommendedName>
</protein>
<evidence type="ECO:0000256" key="2">
    <source>
        <dbReference type="ARBA" id="ARBA00008685"/>
    </source>
</evidence>
<dbReference type="InParanoid" id="E9HPN1"/>
<dbReference type="GO" id="GO:0005886">
    <property type="term" value="C:plasma membrane"/>
    <property type="evidence" value="ECO:0007669"/>
    <property type="project" value="UniProtKB-SubCell"/>
</dbReference>
<dbReference type="PANTHER" id="PTHR42643:SF24">
    <property type="entry name" value="IONOTROPIC RECEPTOR 60A"/>
    <property type="match status" value="1"/>
</dbReference>
<organism evidence="10 11">
    <name type="scientific">Daphnia pulex</name>
    <name type="common">Water flea</name>
    <dbReference type="NCBI Taxonomy" id="6669"/>
    <lineage>
        <taxon>Eukaryota</taxon>
        <taxon>Metazoa</taxon>
        <taxon>Ecdysozoa</taxon>
        <taxon>Arthropoda</taxon>
        <taxon>Crustacea</taxon>
        <taxon>Branchiopoda</taxon>
        <taxon>Diplostraca</taxon>
        <taxon>Cladocera</taxon>
        <taxon>Anomopoda</taxon>
        <taxon>Daphniidae</taxon>
        <taxon>Daphnia</taxon>
    </lineage>
</organism>
<gene>
    <name evidence="10" type="ORF">DAPPUDRAFT_116521</name>
</gene>
<reference evidence="10 11" key="1">
    <citation type="journal article" date="2011" name="Science">
        <title>The ecoresponsive genome of Daphnia pulex.</title>
        <authorList>
            <person name="Colbourne J.K."/>
            <person name="Pfrender M.E."/>
            <person name="Gilbert D."/>
            <person name="Thomas W.K."/>
            <person name="Tucker A."/>
            <person name="Oakley T.H."/>
            <person name="Tokishita S."/>
            <person name="Aerts A."/>
            <person name="Arnold G.J."/>
            <person name="Basu M.K."/>
            <person name="Bauer D.J."/>
            <person name="Caceres C.E."/>
            <person name="Carmel L."/>
            <person name="Casola C."/>
            <person name="Choi J.H."/>
            <person name="Detter J.C."/>
            <person name="Dong Q."/>
            <person name="Dusheyko S."/>
            <person name="Eads B.D."/>
            <person name="Frohlich T."/>
            <person name="Geiler-Samerotte K.A."/>
            <person name="Gerlach D."/>
            <person name="Hatcher P."/>
            <person name="Jogdeo S."/>
            <person name="Krijgsveld J."/>
            <person name="Kriventseva E.V."/>
            <person name="Kultz D."/>
            <person name="Laforsch C."/>
            <person name="Lindquist E."/>
            <person name="Lopez J."/>
            <person name="Manak J.R."/>
            <person name="Muller J."/>
            <person name="Pangilinan J."/>
            <person name="Patwardhan R.P."/>
            <person name="Pitluck S."/>
            <person name="Pritham E.J."/>
            <person name="Rechtsteiner A."/>
            <person name="Rho M."/>
            <person name="Rogozin I.B."/>
            <person name="Sakarya O."/>
            <person name="Salamov A."/>
            <person name="Schaack S."/>
            <person name="Shapiro H."/>
            <person name="Shiga Y."/>
            <person name="Skalitzky C."/>
            <person name="Smith Z."/>
            <person name="Souvorov A."/>
            <person name="Sung W."/>
            <person name="Tang Z."/>
            <person name="Tsuchiya D."/>
            <person name="Tu H."/>
            <person name="Vos H."/>
            <person name="Wang M."/>
            <person name="Wolf Y.I."/>
            <person name="Yamagata H."/>
            <person name="Yamada T."/>
            <person name="Ye Y."/>
            <person name="Shaw J.R."/>
            <person name="Andrews J."/>
            <person name="Crease T.J."/>
            <person name="Tang H."/>
            <person name="Lucas S.M."/>
            <person name="Robertson H.M."/>
            <person name="Bork P."/>
            <person name="Koonin E.V."/>
            <person name="Zdobnov E.M."/>
            <person name="Grigoriev I.V."/>
            <person name="Lynch M."/>
            <person name="Boore J.L."/>
        </authorList>
    </citation>
    <scope>NUCLEOTIDE SEQUENCE [LARGE SCALE GENOMIC DNA]</scope>
</reference>
<feature type="domain" description="Ionotropic glutamate receptor C-terminal" evidence="9">
    <location>
        <begin position="45"/>
        <end position="124"/>
    </location>
</feature>
<keyword evidence="8" id="KW-0325">Glycoprotein</keyword>
<dbReference type="Gene3D" id="1.10.287.70">
    <property type="match status" value="1"/>
</dbReference>
<comment type="subcellular location">
    <subcellularLocation>
        <location evidence="1">Cell membrane</location>
        <topology evidence="1">Multi-pass membrane protein</topology>
    </subcellularLocation>
</comment>
<keyword evidence="4" id="KW-0812">Transmembrane</keyword>
<dbReference type="Proteomes" id="UP000000305">
    <property type="component" value="Unassembled WGS sequence"/>
</dbReference>
<dbReference type="InterPro" id="IPR052192">
    <property type="entry name" value="Insect_Ionotropic_Sensory_Rcpt"/>
</dbReference>
<evidence type="ECO:0000256" key="3">
    <source>
        <dbReference type="ARBA" id="ARBA00022475"/>
    </source>
</evidence>
<evidence type="ECO:0000313" key="10">
    <source>
        <dbReference type="EMBL" id="EFX66289.1"/>
    </source>
</evidence>
<evidence type="ECO:0000256" key="7">
    <source>
        <dbReference type="ARBA" id="ARBA00023170"/>
    </source>
</evidence>
<evidence type="ECO:0000256" key="6">
    <source>
        <dbReference type="ARBA" id="ARBA00023136"/>
    </source>
</evidence>
<keyword evidence="6" id="KW-0472">Membrane</keyword>
<evidence type="ECO:0000256" key="1">
    <source>
        <dbReference type="ARBA" id="ARBA00004651"/>
    </source>
</evidence>
<sequence length="212" mass="23278">MAGMASEKTEFHEADALVNGFGGLSGEEEENGFFLLHLDRAVLYGGGNIAVSHFSFRILVGGWLLVATVLVNSYSGTIVSCLTVPKMKPQINTFEDVAASNDVSLIIKPDVIIGQQLLEAKSGALKTLADQARRYPADLLLKDQATTDIRLGTGRYAYAWIQSYCKFFIARQLKKDGNICRFQMSDSLPFQAAFFSIVLQKDSKYNSAFNDA</sequence>
<keyword evidence="11" id="KW-1185">Reference proteome</keyword>
<keyword evidence="7" id="KW-0675">Receptor</keyword>
<dbReference type="KEGG" id="dpx:DAPPUDRAFT_116521"/>
<dbReference type="GO" id="GO:0015276">
    <property type="term" value="F:ligand-gated monoatomic ion channel activity"/>
    <property type="evidence" value="ECO:0007669"/>
    <property type="project" value="InterPro"/>
</dbReference>
<evidence type="ECO:0000256" key="8">
    <source>
        <dbReference type="ARBA" id="ARBA00023180"/>
    </source>
</evidence>
<keyword evidence="5" id="KW-1133">Transmembrane helix</keyword>
<dbReference type="GO" id="GO:0050906">
    <property type="term" value="P:detection of stimulus involved in sensory perception"/>
    <property type="evidence" value="ECO:0007669"/>
    <property type="project" value="UniProtKB-ARBA"/>
</dbReference>
<name>E9HPN1_DAPPU</name>
<accession>E9HPN1</accession>
<dbReference type="PANTHER" id="PTHR42643">
    <property type="entry name" value="IONOTROPIC RECEPTOR 20A-RELATED"/>
    <property type="match status" value="1"/>
</dbReference>
<comment type="similarity">
    <text evidence="2">Belongs to the glutamate-gated ion channel (TC 1.A.10.1) family.</text>
</comment>
<evidence type="ECO:0000259" key="9">
    <source>
        <dbReference type="Pfam" id="PF00060"/>
    </source>
</evidence>
<evidence type="ECO:0000313" key="11">
    <source>
        <dbReference type="Proteomes" id="UP000000305"/>
    </source>
</evidence>
<evidence type="ECO:0000256" key="4">
    <source>
        <dbReference type="ARBA" id="ARBA00022692"/>
    </source>
</evidence>
<dbReference type="HOGENOM" id="CLU_1300791_0_0_1"/>